<name>A0A1Y6BIK7_9BACT</name>
<dbReference type="Proteomes" id="UP000192907">
    <property type="component" value="Unassembled WGS sequence"/>
</dbReference>
<evidence type="ECO:0000313" key="1">
    <source>
        <dbReference type="EMBL" id="SMF13557.1"/>
    </source>
</evidence>
<dbReference type="STRING" id="1513793.SAMN06296036_105243"/>
<gene>
    <name evidence="1" type="ORF">SAMN06296036_105243</name>
</gene>
<proteinExistence type="predicted"/>
<dbReference type="AlphaFoldDB" id="A0A1Y6BIK7"/>
<reference evidence="2" key="1">
    <citation type="submission" date="2017-04" db="EMBL/GenBank/DDBJ databases">
        <authorList>
            <person name="Varghese N."/>
            <person name="Submissions S."/>
        </authorList>
    </citation>
    <scope>NUCLEOTIDE SEQUENCE [LARGE SCALE GENOMIC DNA]</scope>
    <source>
        <strain evidence="2">RKEM611</strain>
    </source>
</reference>
<keyword evidence="2" id="KW-1185">Reference proteome</keyword>
<protein>
    <submittedName>
        <fullName evidence="1">Uncharacterized protein</fullName>
    </submittedName>
</protein>
<evidence type="ECO:0000313" key="2">
    <source>
        <dbReference type="Proteomes" id="UP000192907"/>
    </source>
</evidence>
<accession>A0A1Y6BIK7</accession>
<dbReference type="EMBL" id="FWZT01000005">
    <property type="protein sequence ID" value="SMF13557.1"/>
    <property type="molecule type" value="Genomic_DNA"/>
</dbReference>
<sequence length="147" mass="16289">MASVELRPGDTLNIVWTSVQDTPLGVKEVESSFAFSYDELLTRLKSKGRAGKSRRSGTNGARFSRIVALSTNALRKGKWSTGADIDRGEVFTKLMEKFHELDEDEYKNITSNARNSILSLYEQSSFLNTEQKQELGSIVNAVGGLSH</sequence>
<dbReference type="RefSeq" id="WP_132317225.1">
    <property type="nucleotide sequence ID" value="NZ_FWZT01000005.1"/>
</dbReference>
<organism evidence="1 2">
    <name type="scientific">Pseudobacteriovorax antillogorgiicola</name>
    <dbReference type="NCBI Taxonomy" id="1513793"/>
    <lineage>
        <taxon>Bacteria</taxon>
        <taxon>Pseudomonadati</taxon>
        <taxon>Bdellovibrionota</taxon>
        <taxon>Oligoflexia</taxon>
        <taxon>Oligoflexales</taxon>
        <taxon>Pseudobacteriovoracaceae</taxon>
        <taxon>Pseudobacteriovorax</taxon>
    </lineage>
</organism>